<organism evidence="2 3">
    <name type="scientific">Hominiventricola aquisgranensis</name>
    <dbReference type="NCBI Taxonomy" id="3133164"/>
    <lineage>
        <taxon>Bacteria</taxon>
        <taxon>Bacillati</taxon>
        <taxon>Bacillota</taxon>
        <taxon>Clostridia</taxon>
        <taxon>Lachnospirales</taxon>
        <taxon>Lachnospiraceae</taxon>
        <taxon>Hominiventricola</taxon>
    </lineage>
</organism>
<name>A0ABV1HWU3_9FIRM</name>
<evidence type="ECO:0000313" key="2">
    <source>
        <dbReference type="EMBL" id="MEQ2577397.1"/>
    </source>
</evidence>
<comment type="caution">
    <text evidence="2">The sequence shown here is derived from an EMBL/GenBank/DDBJ whole genome shotgun (WGS) entry which is preliminary data.</text>
</comment>
<evidence type="ECO:0000313" key="3">
    <source>
        <dbReference type="Proteomes" id="UP001470288"/>
    </source>
</evidence>
<reference evidence="2 3" key="1">
    <citation type="submission" date="2024-03" db="EMBL/GenBank/DDBJ databases">
        <title>Human intestinal bacterial collection.</title>
        <authorList>
            <person name="Pauvert C."/>
            <person name="Hitch T.C.A."/>
            <person name="Clavel T."/>
        </authorList>
    </citation>
    <scope>NUCLEOTIDE SEQUENCE [LARGE SCALE GENOMIC DNA]</scope>
    <source>
        <strain evidence="2 3">CLA-AA-H78B</strain>
    </source>
</reference>
<gene>
    <name evidence="2" type="ORF">WMO62_00895</name>
</gene>
<proteinExistence type="predicted"/>
<protein>
    <submittedName>
        <fullName evidence="2">Helix-turn-helix domain-containing protein</fullName>
    </submittedName>
</protein>
<dbReference type="EMBL" id="JBBMFC010000001">
    <property type="protein sequence ID" value="MEQ2577397.1"/>
    <property type="molecule type" value="Genomic_DNA"/>
</dbReference>
<feature type="region of interest" description="Disordered" evidence="1">
    <location>
        <begin position="32"/>
        <end position="55"/>
    </location>
</feature>
<dbReference type="RefSeq" id="WP_349143494.1">
    <property type="nucleotide sequence ID" value="NZ_JBBMFC010000001.1"/>
</dbReference>
<sequence>MKTCKEMATIWNVTERTVSAFCKEGKIPGAVKNGKSWQIPDDAEKPVDGRISTGR</sequence>
<evidence type="ECO:0000256" key="1">
    <source>
        <dbReference type="SAM" id="MobiDB-lite"/>
    </source>
</evidence>
<accession>A0ABV1HWU3</accession>
<keyword evidence="3" id="KW-1185">Reference proteome</keyword>
<dbReference type="Proteomes" id="UP001470288">
    <property type="component" value="Unassembled WGS sequence"/>
</dbReference>